<dbReference type="KEGG" id="bcom:BAUCODRAFT_32156"/>
<dbReference type="Proteomes" id="UP000011761">
    <property type="component" value="Unassembled WGS sequence"/>
</dbReference>
<dbReference type="GeneID" id="19111697"/>
<feature type="region of interest" description="Disordered" evidence="1">
    <location>
        <begin position="987"/>
        <end position="1386"/>
    </location>
</feature>
<dbReference type="OMA" id="SANTHHE"/>
<feature type="region of interest" description="Disordered" evidence="1">
    <location>
        <begin position="1"/>
        <end position="931"/>
    </location>
</feature>
<accession>M2LUB9</accession>
<feature type="compositionally biased region" description="Basic and acidic residues" evidence="1">
    <location>
        <begin position="1169"/>
        <end position="1180"/>
    </location>
</feature>
<dbReference type="eggNOG" id="ENOG502SHV0">
    <property type="taxonomic scope" value="Eukaryota"/>
</dbReference>
<feature type="region of interest" description="Disordered" evidence="1">
    <location>
        <begin position="1461"/>
        <end position="1516"/>
    </location>
</feature>
<feature type="compositionally biased region" description="Basic and acidic residues" evidence="1">
    <location>
        <begin position="1116"/>
        <end position="1161"/>
    </location>
</feature>
<feature type="compositionally biased region" description="Gly residues" evidence="1">
    <location>
        <begin position="1555"/>
        <end position="1564"/>
    </location>
</feature>
<feature type="compositionally biased region" description="Basic and acidic residues" evidence="1">
    <location>
        <begin position="752"/>
        <end position="764"/>
    </location>
</feature>
<dbReference type="HOGENOM" id="CLU_248809_0_0_1"/>
<gene>
    <name evidence="2" type="ORF">BAUCODRAFT_32156</name>
</gene>
<evidence type="ECO:0000313" key="3">
    <source>
        <dbReference type="Proteomes" id="UP000011761"/>
    </source>
</evidence>
<protein>
    <submittedName>
        <fullName evidence="2">Uncharacterized protein</fullName>
    </submittedName>
</protein>
<dbReference type="RefSeq" id="XP_007674414.1">
    <property type="nucleotide sequence ID" value="XM_007676224.1"/>
</dbReference>
<feature type="compositionally biased region" description="Polar residues" evidence="1">
    <location>
        <begin position="281"/>
        <end position="301"/>
    </location>
</feature>
<feature type="compositionally biased region" description="Polar residues" evidence="1">
    <location>
        <begin position="1358"/>
        <end position="1371"/>
    </location>
</feature>
<keyword evidence="3" id="KW-1185">Reference proteome</keyword>
<feature type="compositionally biased region" description="Low complexity" evidence="1">
    <location>
        <begin position="882"/>
        <end position="891"/>
    </location>
</feature>
<feature type="compositionally biased region" description="Basic and acidic residues" evidence="1">
    <location>
        <begin position="237"/>
        <end position="248"/>
    </location>
</feature>
<dbReference type="EMBL" id="KB445553">
    <property type="protein sequence ID" value="EMC98157.1"/>
    <property type="molecule type" value="Genomic_DNA"/>
</dbReference>
<feature type="region of interest" description="Disordered" evidence="1">
    <location>
        <begin position="950"/>
        <end position="971"/>
    </location>
</feature>
<feature type="region of interest" description="Disordered" evidence="1">
    <location>
        <begin position="1540"/>
        <end position="1564"/>
    </location>
</feature>
<feature type="compositionally biased region" description="Basic and acidic residues" evidence="1">
    <location>
        <begin position="1225"/>
        <end position="1235"/>
    </location>
</feature>
<feature type="compositionally biased region" description="Basic and acidic residues" evidence="1">
    <location>
        <begin position="169"/>
        <end position="184"/>
    </location>
</feature>
<feature type="compositionally biased region" description="Polar residues" evidence="1">
    <location>
        <begin position="914"/>
        <end position="930"/>
    </location>
</feature>
<dbReference type="OrthoDB" id="5151921at2759"/>
<feature type="compositionally biased region" description="Low complexity" evidence="1">
    <location>
        <begin position="711"/>
        <end position="722"/>
    </location>
</feature>
<proteinExistence type="predicted"/>
<feature type="compositionally biased region" description="Polar residues" evidence="1">
    <location>
        <begin position="1320"/>
        <end position="1336"/>
    </location>
</feature>
<evidence type="ECO:0000256" key="1">
    <source>
        <dbReference type="SAM" id="MobiDB-lite"/>
    </source>
</evidence>
<feature type="compositionally biased region" description="Polar residues" evidence="1">
    <location>
        <begin position="1466"/>
        <end position="1475"/>
    </location>
</feature>
<feature type="compositionally biased region" description="Basic and acidic residues" evidence="1">
    <location>
        <begin position="987"/>
        <end position="997"/>
    </location>
</feature>
<organism evidence="2 3">
    <name type="scientific">Baudoinia panamericana (strain UAMH 10762)</name>
    <name type="common">Angels' share fungus</name>
    <name type="synonym">Baudoinia compniacensis (strain UAMH 10762)</name>
    <dbReference type="NCBI Taxonomy" id="717646"/>
    <lineage>
        <taxon>Eukaryota</taxon>
        <taxon>Fungi</taxon>
        <taxon>Dikarya</taxon>
        <taxon>Ascomycota</taxon>
        <taxon>Pezizomycotina</taxon>
        <taxon>Dothideomycetes</taxon>
        <taxon>Dothideomycetidae</taxon>
        <taxon>Mycosphaerellales</taxon>
        <taxon>Teratosphaeriaceae</taxon>
        <taxon>Baudoinia</taxon>
    </lineage>
</organism>
<name>M2LUB9_BAUPA</name>
<feature type="compositionally biased region" description="Polar residues" evidence="1">
    <location>
        <begin position="337"/>
        <end position="350"/>
    </location>
</feature>
<sequence>MARPNPPPGQQQQQPVSFKTIPGRHRTQKWQQAKTYNYDGDDWGGFDPYDEYAGYEDEQPAPPMPSHVHRQNSFDTGDEKRQFSGASTLPPVVEQEDQRQRGRNFTNPDFAPPPLNTRASPAPPVHREVQTAGTANSPRAPAHNTVIAPPVASGSRNMDKPLPFIRPSEIYKRMAEEKERERQSMDSSRPSMDSIQRDALAPGSTSPPVGGGLGVPRNTDTPASSIDRRPSLGPVMEHAETYEEDTQHEQSPLGLAQPQRPGAARTESVPQDLGHEPEYQPLSTLPVTNSFGEPTEKQTSPVLPPVSRVSGFGSDFLHGVTSKLAESDEPEREPQATPVSPQQSRFQSTIERVMNAPVLNTGATPHPPALNTGSSSTTARSPASNLQHTPSTGFRSVVNTAFDFDTKMSQDTPPSRDNSESDDHGASGTISRSDTTATDTTAGISPIMSRVPFAAAEEASPLTQMTAPRPRPLSGFEQPSPSPGLSTPHRIPRKPSPSHSRNVSVETAHASPSVVQPGYRRSLDPPSHDNSPARTPGLEDSSSRRVSQAMAAEVETPMVEDGARTAEAPDVADQAAEVPMPHLEPVNDEPAAPAPHHASGKAFPHIDLPTTGRARSGTDYSVREADLAHSVNASPDKASFSPPVAEASAATQQLFLQTHSSAASPVTPRPVSPGIARVGTDGSQRPESPGKVGRVREIAENYNNLDDASRRNSVVSSKSSWSQFRANGSEENLALKKRGTGGSGSLLAAEPEPERELERERREEGADEDLFPQYEQSRERSLSVSRPAPLESQPSFRPHLPGEWVSYAPTPAGEQPPAMADEGEVGGDVGEKREGSALLTPRGEQPPAAPAPATAQEEEPVDFTPTRRPTQHRQFDSPSQQHAAHPDPAATADEEEEPIDFTPTSRTIQHRSTDSSSEEQQQHPAVSALNQVKDAGAALGASLTAMTGLNSHARDFGSSGPDSEVKQPELATAAKAAYGAVERFLKPERPELRRDESAATDVSVVSVESAPPTPPAKDAPLFGPEAPLYGPQPPPPGVDGNANQSRPVSNYFGGERGSTDVNGSRPASNYFGATVSPLKTNKVAERDYAMPAEEETQSRPAFLPHLSTDTGAGDTESDRLRKEIVRSLDSEKRADIKRQSILEDAERTQDALDAPDNERKVAAGLRPEPAAEVKDAEKSKSLPMMLDQRFSFEKRGQGQHVLSPGLGGPPPVIAEPETEPQSPEVKPEAPYERPKSKQLHVMNADEEDDEEQDDEEEVVATHRRQQSQRSLVSPISAISRDDEDLSQLSETWGEHGFQHRAPSPMVDEYDRDAERARQASVDTESTRLPSYYQSDTAAGIHVPSVDAPPPQIPEKDNTIVSSSPLTPSGSTAAAKRSSAPGQRVPPFREILAIKATSERIQAYNETRQTFAEMDTGLNDWLKGMMERHPELANSSLTPVKSNALTTSGTFRHRHSPSLLKFGKQFGSVSGPSSSPALGDPADGERKGSLDDVTALPMTPSRDASGGPKMVDREKMQQKGKEFIKSAGMFGGKAQAGAKGFFQRGKTRFGGRRESGGGAGGDAKV</sequence>
<feature type="compositionally biased region" description="Polar residues" evidence="1">
    <location>
        <begin position="407"/>
        <end position="416"/>
    </location>
</feature>
<feature type="compositionally biased region" description="Polar residues" evidence="1">
    <location>
        <begin position="371"/>
        <end position="399"/>
    </location>
</feature>
<feature type="compositionally biased region" description="Acidic residues" evidence="1">
    <location>
        <begin position="39"/>
        <end position="59"/>
    </location>
</feature>
<evidence type="ECO:0000313" key="2">
    <source>
        <dbReference type="EMBL" id="EMC98157.1"/>
    </source>
</evidence>
<feature type="compositionally biased region" description="Polar residues" evidence="1">
    <location>
        <begin position="649"/>
        <end position="664"/>
    </location>
</feature>
<feature type="compositionally biased region" description="Acidic residues" evidence="1">
    <location>
        <begin position="1244"/>
        <end position="1258"/>
    </location>
</feature>
<dbReference type="STRING" id="717646.M2LUB9"/>
<feature type="compositionally biased region" description="Polar residues" evidence="1">
    <location>
        <begin position="185"/>
        <end position="194"/>
    </location>
</feature>
<reference evidence="2 3" key="1">
    <citation type="journal article" date="2012" name="PLoS Pathog.">
        <title>Diverse lifestyles and strategies of plant pathogenesis encoded in the genomes of eighteen Dothideomycetes fungi.</title>
        <authorList>
            <person name="Ohm R.A."/>
            <person name="Feau N."/>
            <person name="Henrissat B."/>
            <person name="Schoch C.L."/>
            <person name="Horwitz B.A."/>
            <person name="Barry K.W."/>
            <person name="Condon B.J."/>
            <person name="Copeland A.C."/>
            <person name="Dhillon B."/>
            <person name="Glaser F."/>
            <person name="Hesse C.N."/>
            <person name="Kosti I."/>
            <person name="LaButti K."/>
            <person name="Lindquist E.A."/>
            <person name="Lucas S."/>
            <person name="Salamov A.A."/>
            <person name="Bradshaw R.E."/>
            <person name="Ciuffetti L."/>
            <person name="Hamelin R.C."/>
            <person name="Kema G.H.J."/>
            <person name="Lawrence C."/>
            <person name="Scott J.A."/>
            <person name="Spatafora J.W."/>
            <person name="Turgeon B.G."/>
            <person name="de Wit P.J.G.M."/>
            <person name="Zhong S."/>
            <person name="Goodwin S.B."/>
            <person name="Grigoriev I.V."/>
        </authorList>
    </citation>
    <scope>NUCLEOTIDE SEQUENCE [LARGE SCALE GENOMIC DNA]</scope>
    <source>
        <strain evidence="2 3">UAMH 10762</strain>
    </source>
</reference>